<dbReference type="EMBL" id="BAABLX010000007">
    <property type="protein sequence ID" value="GAA4935291.1"/>
    <property type="molecule type" value="Genomic_DNA"/>
</dbReference>
<keyword evidence="10 14" id="KW-0460">Magnesium</keyword>
<evidence type="ECO:0000256" key="9">
    <source>
        <dbReference type="ARBA" id="ARBA00022840"/>
    </source>
</evidence>
<evidence type="ECO:0000256" key="10">
    <source>
        <dbReference type="ARBA" id="ARBA00022842"/>
    </source>
</evidence>
<dbReference type="Gene3D" id="3.40.50.880">
    <property type="match status" value="1"/>
</dbReference>
<dbReference type="GO" id="GO:0046872">
    <property type="term" value="F:metal ion binding"/>
    <property type="evidence" value="ECO:0007669"/>
    <property type="project" value="UniProtKB-KW"/>
</dbReference>
<dbReference type="Pfam" id="PF18076">
    <property type="entry name" value="FGAR-AT_N"/>
    <property type="match status" value="1"/>
</dbReference>
<feature type="active site" evidence="14">
    <location>
        <position position="1253"/>
    </location>
</feature>
<dbReference type="FunFam" id="3.30.1330.10:FF:000005">
    <property type="entry name" value="Phosphoribosylformylglycinamidine synthase"/>
    <property type="match status" value="1"/>
</dbReference>
<name>A0AAV3TZP2_9ALTE</name>
<dbReference type="CDD" id="cd02203">
    <property type="entry name" value="PurL_repeat1"/>
    <property type="match status" value="1"/>
</dbReference>
<feature type="active site" description="Nucleophile" evidence="14">
    <location>
        <position position="1128"/>
    </location>
</feature>
<feature type="active site" evidence="14">
    <location>
        <position position="1255"/>
    </location>
</feature>
<keyword evidence="4 14" id="KW-0963">Cytoplasm</keyword>
<feature type="binding site" evidence="14">
    <location>
        <position position="716"/>
    </location>
    <ligand>
        <name>Mg(2+)</name>
        <dbReference type="ChEBI" id="CHEBI:18420"/>
    </ligand>
</feature>
<protein>
    <recommendedName>
        <fullName evidence="14">Phosphoribosylformylglycinamidine synthase</fullName>
        <shortName evidence="14">FGAM synthase</shortName>
        <shortName evidence="14">FGAMS</shortName>
        <ecNumber evidence="14">6.3.5.3</ecNumber>
    </recommendedName>
    <alternativeName>
        <fullName evidence="14">Formylglycinamide ribonucleotide amidotransferase</fullName>
        <shortName evidence="14">FGAR amidotransferase</shortName>
        <shortName evidence="14">FGAR-AT</shortName>
    </alternativeName>
</protein>
<feature type="binding site" evidence="14">
    <location>
        <position position="672"/>
    </location>
    <ligand>
        <name>ATP</name>
        <dbReference type="ChEBI" id="CHEBI:30616"/>
    </ligand>
</feature>
<dbReference type="InterPro" id="IPR029062">
    <property type="entry name" value="Class_I_gatase-like"/>
</dbReference>
<comment type="similarity">
    <text evidence="3 14">In the N-terminal section; belongs to the FGAMS family.</text>
</comment>
<comment type="subunit">
    <text evidence="14">Monomer.</text>
</comment>
<keyword evidence="9 14" id="KW-0067">ATP-binding</keyword>
<dbReference type="GO" id="GO:0004642">
    <property type="term" value="F:phosphoribosylformylglycinamidine synthase activity"/>
    <property type="evidence" value="ECO:0007669"/>
    <property type="project" value="UniProtKB-UniRule"/>
</dbReference>
<feature type="binding site" evidence="14">
    <location>
        <position position="880"/>
    </location>
    <ligand>
        <name>Mg(2+)</name>
        <dbReference type="ChEBI" id="CHEBI:18420"/>
    </ligand>
</feature>
<dbReference type="Pfam" id="PF22689">
    <property type="entry name" value="FGAR-AT_PurM_N-like"/>
    <property type="match status" value="1"/>
</dbReference>
<dbReference type="Gene3D" id="1.10.8.750">
    <property type="entry name" value="Phosphoribosylformylglycinamidine synthase, linker domain"/>
    <property type="match status" value="1"/>
</dbReference>
<dbReference type="InterPro" id="IPR036604">
    <property type="entry name" value="PurS-like_sf"/>
</dbReference>
<keyword evidence="11 14" id="KW-0315">Glutamine amidotransferase</keyword>
<dbReference type="GO" id="GO:0006189">
    <property type="term" value="P:'de novo' IMP biosynthetic process"/>
    <property type="evidence" value="ECO:0007669"/>
    <property type="project" value="UniProtKB-UniRule"/>
</dbReference>
<dbReference type="InterPro" id="IPR040707">
    <property type="entry name" value="FGAR-AT_N"/>
</dbReference>
<feature type="binding site" evidence="14">
    <location>
        <position position="673"/>
    </location>
    <ligand>
        <name>Mg(2+)</name>
        <dbReference type="ChEBI" id="CHEBI:18420"/>
    </ligand>
</feature>
<evidence type="ECO:0000256" key="2">
    <source>
        <dbReference type="ARBA" id="ARBA00004920"/>
    </source>
</evidence>
<dbReference type="Pfam" id="PF18072">
    <property type="entry name" value="FGAR-AT_linker"/>
    <property type="match status" value="1"/>
</dbReference>
<evidence type="ECO:0000256" key="7">
    <source>
        <dbReference type="ARBA" id="ARBA00022741"/>
    </source>
</evidence>
<dbReference type="SUPFAM" id="SSF56042">
    <property type="entry name" value="PurM C-terminal domain-like"/>
    <property type="match status" value="2"/>
</dbReference>
<dbReference type="InterPro" id="IPR036921">
    <property type="entry name" value="PurM-like_N_sf"/>
</dbReference>
<evidence type="ECO:0000259" key="15">
    <source>
        <dbReference type="Pfam" id="PF02769"/>
    </source>
</evidence>
<dbReference type="InterPro" id="IPR036676">
    <property type="entry name" value="PurM-like_C_sf"/>
</dbReference>
<gene>
    <name evidence="14 19" type="primary">purL</name>
    <name evidence="19" type="ORF">GCM10025791_10810</name>
</gene>
<comment type="caution">
    <text evidence="14">Lacks conserved residue(s) required for the propagation of feature annotation.</text>
</comment>
<evidence type="ECO:0000256" key="12">
    <source>
        <dbReference type="ARBA" id="ARBA00052585"/>
    </source>
</evidence>
<dbReference type="FunFam" id="1.10.8.750:FF:000002">
    <property type="entry name" value="Phosphoribosylformylglycinamidine synthase"/>
    <property type="match status" value="1"/>
</dbReference>
<proteinExistence type="inferred from homology"/>
<evidence type="ECO:0000259" key="17">
    <source>
        <dbReference type="Pfam" id="PF18076"/>
    </source>
</evidence>
<comment type="subcellular location">
    <subcellularLocation>
        <location evidence="1 14">Cytoplasm</location>
    </subcellularLocation>
</comment>
<evidence type="ECO:0000256" key="14">
    <source>
        <dbReference type="HAMAP-Rule" id="MF_00419"/>
    </source>
</evidence>
<feature type="domain" description="Phosphoribosylformylglycinamidine synthase N-terminal" evidence="17">
    <location>
        <begin position="35"/>
        <end position="148"/>
    </location>
</feature>
<evidence type="ECO:0000259" key="16">
    <source>
        <dbReference type="Pfam" id="PF18072"/>
    </source>
</evidence>
<dbReference type="Proteomes" id="UP001409585">
    <property type="component" value="Unassembled WGS sequence"/>
</dbReference>
<comment type="caution">
    <text evidence="19">The sequence shown here is derived from an EMBL/GenBank/DDBJ whole genome shotgun (WGS) entry which is preliminary data.</text>
</comment>
<evidence type="ECO:0000256" key="1">
    <source>
        <dbReference type="ARBA" id="ARBA00004496"/>
    </source>
</evidence>
<dbReference type="CDD" id="cd02204">
    <property type="entry name" value="PurL_repeat2"/>
    <property type="match status" value="1"/>
</dbReference>
<dbReference type="InterPro" id="IPR041609">
    <property type="entry name" value="PurL_linker"/>
</dbReference>
<evidence type="ECO:0000313" key="20">
    <source>
        <dbReference type="Proteomes" id="UP001409585"/>
    </source>
</evidence>
<dbReference type="InterPro" id="IPR055181">
    <property type="entry name" value="FGAR-AT_PurM_N-like"/>
</dbReference>
<evidence type="ECO:0000256" key="6">
    <source>
        <dbReference type="ARBA" id="ARBA00022723"/>
    </source>
</evidence>
<evidence type="ECO:0000256" key="11">
    <source>
        <dbReference type="ARBA" id="ARBA00022962"/>
    </source>
</evidence>
<dbReference type="NCBIfam" id="TIGR01735">
    <property type="entry name" value="FGAM_synt"/>
    <property type="match status" value="1"/>
</dbReference>
<dbReference type="InterPro" id="IPR010918">
    <property type="entry name" value="PurM-like_C_dom"/>
</dbReference>
<dbReference type="NCBIfam" id="NF003672">
    <property type="entry name" value="PRK05297.1"/>
    <property type="match status" value="1"/>
</dbReference>
<dbReference type="GO" id="GO:0005737">
    <property type="term" value="C:cytoplasm"/>
    <property type="evidence" value="ECO:0007669"/>
    <property type="project" value="UniProtKB-SubCell"/>
</dbReference>
<dbReference type="Pfam" id="PF13507">
    <property type="entry name" value="GATase_5"/>
    <property type="match status" value="1"/>
</dbReference>
<dbReference type="Gene3D" id="3.30.1330.10">
    <property type="entry name" value="PurM-like, N-terminal domain"/>
    <property type="match status" value="2"/>
</dbReference>
<dbReference type="EC" id="6.3.5.3" evidence="14"/>
<evidence type="ECO:0000256" key="4">
    <source>
        <dbReference type="ARBA" id="ARBA00022490"/>
    </source>
</evidence>
<keyword evidence="6 14" id="KW-0479">Metal-binding</keyword>
<dbReference type="Gene3D" id="3.90.650.10">
    <property type="entry name" value="PurM-like C-terminal domain"/>
    <property type="match status" value="2"/>
</dbReference>
<feature type="binding site" evidence="14">
    <location>
        <position position="712"/>
    </location>
    <ligand>
        <name>Mg(2+)</name>
        <dbReference type="ChEBI" id="CHEBI:18420"/>
    </ligand>
</feature>
<keyword evidence="7 14" id="KW-0547">Nucleotide-binding</keyword>
<keyword evidence="5 14" id="KW-0436">Ligase</keyword>
<dbReference type="GO" id="GO:0005524">
    <property type="term" value="F:ATP binding"/>
    <property type="evidence" value="ECO:0007669"/>
    <property type="project" value="UniProtKB-UniRule"/>
</dbReference>
<keyword evidence="8 14" id="KW-0658">Purine biosynthesis</keyword>
<feature type="binding site" evidence="14">
    <location>
        <position position="882"/>
    </location>
    <ligand>
        <name>ATP</name>
        <dbReference type="ChEBI" id="CHEBI:30616"/>
    </ligand>
</feature>
<dbReference type="SUPFAM" id="SSF109736">
    <property type="entry name" value="FGAM synthase PurL, linker domain"/>
    <property type="match status" value="1"/>
</dbReference>
<comment type="pathway">
    <text evidence="2 14">Purine metabolism; IMP biosynthesis via de novo pathway; 5-amino-1-(5-phospho-D-ribosyl)imidazole from N(2)-formyl-N(1)-(5-phospho-D-ribosyl)glycinamide: step 1/2.</text>
</comment>
<evidence type="ECO:0000256" key="5">
    <source>
        <dbReference type="ARBA" id="ARBA00022598"/>
    </source>
</evidence>
<reference evidence="20" key="1">
    <citation type="journal article" date="2019" name="Int. J. Syst. Evol. Microbiol.">
        <title>The Global Catalogue of Microorganisms (GCM) 10K type strain sequencing project: providing services to taxonomists for standard genome sequencing and annotation.</title>
        <authorList>
            <consortium name="The Broad Institute Genomics Platform"/>
            <consortium name="The Broad Institute Genome Sequencing Center for Infectious Disease"/>
            <person name="Wu L."/>
            <person name="Ma J."/>
        </authorList>
    </citation>
    <scope>NUCLEOTIDE SEQUENCE [LARGE SCALE GENOMIC DNA]</scope>
    <source>
        <strain evidence="20">JCM 19134</strain>
    </source>
</reference>
<evidence type="ECO:0000256" key="13">
    <source>
        <dbReference type="ARBA" id="ARBA00057317"/>
    </source>
</evidence>
<dbReference type="Pfam" id="PF02769">
    <property type="entry name" value="AIRS_C"/>
    <property type="match status" value="2"/>
</dbReference>
<dbReference type="CDD" id="cd01740">
    <property type="entry name" value="GATase1_FGAR_AT"/>
    <property type="match status" value="1"/>
</dbReference>
<evidence type="ECO:0000256" key="8">
    <source>
        <dbReference type="ARBA" id="ARBA00022755"/>
    </source>
</evidence>
<dbReference type="FunFam" id="3.30.1330.10:FF:000002">
    <property type="entry name" value="Phosphoribosylformylglycinamidine synthase"/>
    <property type="match status" value="1"/>
</dbReference>
<dbReference type="FunFam" id="3.40.50.880:FF:000008">
    <property type="entry name" value="Phosphoribosylformylglycinamidine synthase"/>
    <property type="match status" value="1"/>
</dbReference>
<evidence type="ECO:0000256" key="3">
    <source>
        <dbReference type="ARBA" id="ARBA00008608"/>
    </source>
</evidence>
<organism evidence="19 20">
    <name type="scientific">Halioxenophilus aromaticivorans</name>
    <dbReference type="NCBI Taxonomy" id="1306992"/>
    <lineage>
        <taxon>Bacteria</taxon>
        <taxon>Pseudomonadati</taxon>
        <taxon>Pseudomonadota</taxon>
        <taxon>Gammaproteobacteria</taxon>
        <taxon>Alteromonadales</taxon>
        <taxon>Alteromonadaceae</taxon>
        <taxon>Halioxenophilus</taxon>
    </lineage>
</organism>
<sequence>MLILRGARALSQFRCEKLLNSIQTSNPDIQAINSQYIHFVELTVGSELTDAESQVLEQLLTYGPASSTVVPQGALFLVTPRLGTISPWSSKATDICHRVNLDKIHRVERGVAYYVTGTITDDQALAKLLFDPMVETVFAELDQAAALFQHNEPAPQASVDVLSQGRVALEQANQNLGLALADDEIDYLVTSFQELDRNPVDVELMMFAQANSEHCRHKIFNATWTINDEDQPHSLFQMIKNTYQCGGDNVLSAYADNAAVIVGNKAGRFYPDPMNHIYSVQLEDIHILMKVETHNHPTAIAPFPGAGTGAGGEIRDEGAVGRGSKPKVGLTGFSVSQLHIPGFEQPWETDYGKPGRIVSALDIMLEGPIGGAAFNNEFGRPNICGYFRSFEMDFDGERRGYHKPIMLAGGYGNIKGEHVDKNEYEPGCKLIVLGGPAMLIGLGGGAASSMSSGDSSEDLDFASVQRQNPEIQRRAQEVIDRCWQMGESNPIAFIHDVGAGGLSNAFPELAKDGGCGAVFELREVPNDEPGMSPLEIWCNESQERYVMAVKPEDLQTFESICERERAPYAVVGEAISEHTLVVNDRHFDAKPVDLPMQVLFGKPPKMHRTAHKHTGVTQVFDTQDIDLNDAAERVLKHPSVASKNFLITIGDRSVTGQVVRDQTVGPWQVPVADCAVTTAAFDTYFGEAMSMGERTPLALIDGPASGRMAIGEAITNIAAARIGALRDVKLSANWMCAAGHKGEDEKLYRTVEAVGMELCPALGITIPVGKDSMSMRTAWSDNGEDKAVTAPMSLVISAFAPVVDVRKTLTPQLRFDRGESELLFVDIASGKQRLGGSILSQVYQEMGDEVPDLDNPATVQGFFDAMQGSMEADHIIAYHDRSDGGLFASLVEMAFAGHIGIDVDLSVLPGDALANLFNEELGAVLQVASENVDAVRECFSQAGVDIYCIGRLNQDDLVRISKGGEILFEQSESYLQQLWSETSYRIQSLRDNPVCAQQEFNRILGRNDGLSASLSFDPSEDISAPFIHSGVKPRVAILREQGVNSHVEMAAAFHRAGFDAVDVHMSDILAGRVQLQNFKGMAACGGFSYGDVLGAGEGWAKTILFNSQARDQFAEFFARGDSFSLGVCNGCQMMSNLKTLIPGSGHWPRFVRNLSEQFEARTSLIHIDQTPSVLLTGMAGSHMPVAVAHGEGRAEFRDQQHLKACEASGTVAMRYVDNGIEVTENYPANPNGSPAGITCVTSTDGRATILMPHPERVFRTVANSWYPDHWGEDSPWMRIFRNARVFVG</sequence>
<dbReference type="RefSeq" id="WP_345418240.1">
    <property type="nucleotide sequence ID" value="NZ_AP031496.1"/>
</dbReference>
<dbReference type="SUPFAM" id="SSF82697">
    <property type="entry name" value="PurS-like"/>
    <property type="match status" value="1"/>
</dbReference>
<accession>A0AAV3TZP2</accession>
<feature type="domain" description="PurM-like C-terminal" evidence="15">
    <location>
        <begin position="425"/>
        <end position="582"/>
    </location>
</feature>
<dbReference type="PROSITE" id="PS51273">
    <property type="entry name" value="GATASE_TYPE_1"/>
    <property type="match status" value="1"/>
</dbReference>
<dbReference type="SUPFAM" id="SSF55326">
    <property type="entry name" value="PurM N-terminal domain-like"/>
    <property type="match status" value="2"/>
</dbReference>
<comment type="function">
    <text evidence="13 14">Phosphoribosylformylglycinamidine synthase involved in the purines biosynthetic pathway. Catalyzes the ATP-dependent conversion of formylglycinamide ribonucleotide (FGAR) and glutamine to yield formylglycinamidine ribonucleotide (FGAM) and glutamate.</text>
</comment>
<comment type="catalytic activity">
    <reaction evidence="12 14">
        <text>N(2)-formyl-N(1)-(5-phospho-beta-D-ribosyl)glycinamide + L-glutamine + ATP + H2O = 2-formamido-N(1)-(5-O-phospho-beta-D-ribosyl)acetamidine + L-glutamate + ADP + phosphate + H(+)</text>
        <dbReference type="Rhea" id="RHEA:17129"/>
        <dbReference type="ChEBI" id="CHEBI:15377"/>
        <dbReference type="ChEBI" id="CHEBI:15378"/>
        <dbReference type="ChEBI" id="CHEBI:29985"/>
        <dbReference type="ChEBI" id="CHEBI:30616"/>
        <dbReference type="ChEBI" id="CHEBI:43474"/>
        <dbReference type="ChEBI" id="CHEBI:58359"/>
        <dbReference type="ChEBI" id="CHEBI:147286"/>
        <dbReference type="ChEBI" id="CHEBI:147287"/>
        <dbReference type="ChEBI" id="CHEBI:456216"/>
        <dbReference type="EC" id="6.3.5.3"/>
    </reaction>
</comment>
<feature type="domain" description="FGAR-AT PurM N-terminal-like" evidence="18">
    <location>
        <begin position="642"/>
        <end position="801"/>
    </location>
</feature>
<evidence type="ECO:0000259" key="18">
    <source>
        <dbReference type="Pfam" id="PF22689"/>
    </source>
</evidence>
<dbReference type="PANTHER" id="PTHR10099">
    <property type="entry name" value="PHOSPHORIBOSYLFORMYLGLYCINAMIDINE SYNTHASE"/>
    <property type="match status" value="1"/>
</dbReference>
<feature type="domain" description="PurM-like C-terminal" evidence="15">
    <location>
        <begin position="829"/>
        <end position="957"/>
    </location>
</feature>
<evidence type="ECO:0000313" key="19">
    <source>
        <dbReference type="EMBL" id="GAA4935291.1"/>
    </source>
</evidence>
<dbReference type="HAMAP" id="MF_00419">
    <property type="entry name" value="PurL_1"/>
    <property type="match status" value="1"/>
</dbReference>
<dbReference type="SUPFAM" id="SSF52317">
    <property type="entry name" value="Class I glutamine amidotransferase-like"/>
    <property type="match status" value="1"/>
</dbReference>
<keyword evidence="20" id="KW-1185">Reference proteome</keyword>
<feature type="domain" description="Phosphoribosylformylglycinamidine synthase linker" evidence="16">
    <location>
        <begin position="169"/>
        <end position="218"/>
    </location>
</feature>
<dbReference type="SMART" id="SM01211">
    <property type="entry name" value="GATase_5"/>
    <property type="match status" value="1"/>
</dbReference>
<dbReference type="PANTHER" id="PTHR10099:SF1">
    <property type="entry name" value="PHOSPHORIBOSYLFORMYLGLYCINAMIDINE SYNTHASE"/>
    <property type="match status" value="1"/>
</dbReference>
<dbReference type="InterPro" id="IPR010073">
    <property type="entry name" value="PurL_large"/>
</dbReference>
<dbReference type="FunFam" id="3.90.650.10:FF:000002">
    <property type="entry name" value="Phosphoribosylformylglycinamidine synthase"/>
    <property type="match status" value="1"/>
</dbReference>